<name>A0A4C1X4P3_EUMVA</name>
<proteinExistence type="predicted"/>
<organism evidence="2 3">
    <name type="scientific">Eumeta variegata</name>
    <name type="common">Bagworm moth</name>
    <name type="synonym">Eumeta japonica</name>
    <dbReference type="NCBI Taxonomy" id="151549"/>
    <lineage>
        <taxon>Eukaryota</taxon>
        <taxon>Metazoa</taxon>
        <taxon>Ecdysozoa</taxon>
        <taxon>Arthropoda</taxon>
        <taxon>Hexapoda</taxon>
        <taxon>Insecta</taxon>
        <taxon>Pterygota</taxon>
        <taxon>Neoptera</taxon>
        <taxon>Endopterygota</taxon>
        <taxon>Lepidoptera</taxon>
        <taxon>Glossata</taxon>
        <taxon>Ditrysia</taxon>
        <taxon>Tineoidea</taxon>
        <taxon>Psychidae</taxon>
        <taxon>Oiketicinae</taxon>
        <taxon>Eumeta</taxon>
    </lineage>
</organism>
<accession>A0A4C1X4P3</accession>
<evidence type="ECO:0000313" key="2">
    <source>
        <dbReference type="EMBL" id="GBP58110.1"/>
    </source>
</evidence>
<gene>
    <name evidence="2" type="ORF">EVAR_40654_1</name>
</gene>
<feature type="region of interest" description="Disordered" evidence="1">
    <location>
        <begin position="131"/>
        <end position="151"/>
    </location>
</feature>
<dbReference type="AlphaFoldDB" id="A0A4C1X4P3"/>
<sequence>MVRVEMAQRSSRAPGDLGTKSAFTMISEYITICQIIMKTSFVIPYILISPSSSTAATSTRHHAVNQAVQRPFIVDDERSRDKNIALLDIVLKYANAEQAKSHSTTHSDRLRVRCAATAYHKGSLLSPTLRLARPPTTPTPTAVSQPPAAYARSKTVKDVTLSSCVGASARPSRGPGRSPIYQ</sequence>
<protein>
    <submittedName>
        <fullName evidence="2">Uncharacterized protein</fullName>
    </submittedName>
</protein>
<evidence type="ECO:0000313" key="3">
    <source>
        <dbReference type="Proteomes" id="UP000299102"/>
    </source>
</evidence>
<dbReference type="Proteomes" id="UP000299102">
    <property type="component" value="Unassembled WGS sequence"/>
</dbReference>
<keyword evidence="3" id="KW-1185">Reference proteome</keyword>
<dbReference type="EMBL" id="BGZK01000727">
    <property type="protein sequence ID" value="GBP58110.1"/>
    <property type="molecule type" value="Genomic_DNA"/>
</dbReference>
<comment type="caution">
    <text evidence="2">The sequence shown here is derived from an EMBL/GenBank/DDBJ whole genome shotgun (WGS) entry which is preliminary data.</text>
</comment>
<reference evidence="2 3" key="1">
    <citation type="journal article" date="2019" name="Commun. Biol.">
        <title>The bagworm genome reveals a unique fibroin gene that provides high tensile strength.</title>
        <authorList>
            <person name="Kono N."/>
            <person name="Nakamura H."/>
            <person name="Ohtoshi R."/>
            <person name="Tomita M."/>
            <person name="Numata K."/>
            <person name="Arakawa K."/>
        </authorList>
    </citation>
    <scope>NUCLEOTIDE SEQUENCE [LARGE SCALE GENOMIC DNA]</scope>
</reference>
<feature type="compositionally biased region" description="Low complexity" evidence="1">
    <location>
        <begin position="131"/>
        <end position="142"/>
    </location>
</feature>
<evidence type="ECO:0000256" key="1">
    <source>
        <dbReference type="SAM" id="MobiDB-lite"/>
    </source>
</evidence>